<accession>A0A2N9G930</accession>
<sequence length="816" mass="92331">MDDSERITSELRIEVNDLRQEVRDRSPAKERLRNRVNLSKRKDPEYSSSPDPLTKVWVESLSPQHESVSLALWSRSHHCSELHGCSQPRPFPHHLEKSPQRKKHSTRRFVHTGEQHAVWKTLDLVSSSPFSREIDKAELPERFTTPHFEAYNGRTDLVAHISHYQQSMALCSYNDPLMCRLFPSIRLALRDRAASILTKRPTTTLRKLMDRIEQFIRVKEDGENTASVQTVAQPKVASSKPPVRSSHSTKALSDPSNFVAHSFRAFQTVFKESIYKVMNKIKGKPFFVWPPKLLSDPTLKDQKLQYSYHRNKDRHPSVPGVASAGVINVIHNPLCSSILPNSYRLEIQKASHLRRSFAINDSVHPILAHSADNGSWEQTISFSNNDLRDVQLPHNDPLVIMLRIENFNVRRVLIDQGSIAKGKTTLLVLTGPINLQTEFIVVNAYLPYNAIVGRDWLHRMKAVLSTLYQKLRGRTKQGIMTITASQLRGKGDCPRGGARKAGTVREVQYPTWLSNTVVVRKKIGKWRVCIDFTNLNKACPKDSFSLPLIDQLVDSSSGHDHLSFLDAFQGSGKFFGHVVSRRGIEANLDQIAALIDLAEPRDAKQVQRLTGMVAALGFKSWTSTSIAGRFDSRISRSIGISASNNEAKYEALVIGLRSAKRLSVGHLSSNGQAEVSNKIILDGVKKILEEAKGKWVEELLSVMWTHRTTKRRFTGETPFALAYGVKAVIPLEERRDLAVIRLASYQQQIKREHDKNVRPRVFRVRDLVLRKVVTNTRKAKEGKLGPNWEGPYKVVSLERVGSYKLEDMNGKSVPRP</sequence>
<dbReference type="EMBL" id="OIVN01001624">
    <property type="protein sequence ID" value="SPC95975.1"/>
    <property type="molecule type" value="Genomic_DNA"/>
</dbReference>
<dbReference type="InterPro" id="IPR036397">
    <property type="entry name" value="RNaseH_sf"/>
</dbReference>
<proteinExistence type="predicted"/>
<dbReference type="SUPFAM" id="SSF53098">
    <property type="entry name" value="Ribonuclease H-like"/>
    <property type="match status" value="1"/>
</dbReference>
<name>A0A2N9G930_FAGSY</name>
<dbReference type="AlphaFoldDB" id="A0A2N9G930"/>
<evidence type="ECO:0000313" key="2">
    <source>
        <dbReference type="EMBL" id="SPC95975.1"/>
    </source>
</evidence>
<protein>
    <recommendedName>
        <fullName evidence="3">Reverse transcriptase domain-containing protein</fullName>
    </recommendedName>
</protein>
<dbReference type="GO" id="GO:0003676">
    <property type="term" value="F:nucleic acid binding"/>
    <property type="evidence" value="ECO:0007669"/>
    <property type="project" value="InterPro"/>
</dbReference>
<dbReference type="PANTHER" id="PTHR48475">
    <property type="entry name" value="RIBONUCLEASE H"/>
    <property type="match status" value="1"/>
</dbReference>
<dbReference type="Gene3D" id="3.10.10.10">
    <property type="entry name" value="HIV Type 1 Reverse Transcriptase, subunit A, domain 1"/>
    <property type="match status" value="1"/>
</dbReference>
<dbReference type="InterPro" id="IPR012337">
    <property type="entry name" value="RNaseH-like_sf"/>
</dbReference>
<evidence type="ECO:0000256" key="1">
    <source>
        <dbReference type="SAM" id="MobiDB-lite"/>
    </source>
</evidence>
<dbReference type="Gene3D" id="3.30.420.10">
    <property type="entry name" value="Ribonuclease H-like superfamily/Ribonuclease H"/>
    <property type="match status" value="1"/>
</dbReference>
<evidence type="ECO:0008006" key="3">
    <source>
        <dbReference type="Google" id="ProtNLM"/>
    </source>
</evidence>
<feature type="compositionally biased region" description="Basic and acidic residues" evidence="1">
    <location>
        <begin position="22"/>
        <end position="33"/>
    </location>
</feature>
<dbReference type="PANTHER" id="PTHR48475:SF2">
    <property type="entry name" value="RIBONUCLEASE H"/>
    <property type="match status" value="1"/>
</dbReference>
<feature type="region of interest" description="Disordered" evidence="1">
    <location>
        <begin position="22"/>
        <end position="53"/>
    </location>
</feature>
<organism evidence="2">
    <name type="scientific">Fagus sylvatica</name>
    <name type="common">Beechnut</name>
    <dbReference type="NCBI Taxonomy" id="28930"/>
    <lineage>
        <taxon>Eukaryota</taxon>
        <taxon>Viridiplantae</taxon>
        <taxon>Streptophyta</taxon>
        <taxon>Embryophyta</taxon>
        <taxon>Tracheophyta</taxon>
        <taxon>Spermatophyta</taxon>
        <taxon>Magnoliopsida</taxon>
        <taxon>eudicotyledons</taxon>
        <taxon>Gunneridae</taxon>
        <taxon>Pentapetalae</taxon>
        <taxon>rosids</taxon>
        <taxon>fabids</taxon>
        <taxon>Fagales</taxon>
        <taxon>Fagaceae</taxon>
        <taxon>Fagus</taxon>
    </lineage>
</organism>
<dbReference type="SUPFAM" id="SSF56672">
    <property type="entry name" value="DNA/RNA polymerases"/>
    <property type="match status" value="1"/>
</dbReference>
<gene>
    <name evidence="2" type="ORF">FSB_LOCUS23857</name>
</gene>
<dbReference type="InterPro" id="IPR043502">
    <property type="entry name" value="DNA/RNA_pol_sf"/>
</dbReference>
<reference evidence="2" key="1">
    <citation type="submission" date="2018-02" db="EMBL/GenBank/DDBJ databases">
        <authorList>
            <person name="Cohen D.B."/>
            <person name="Kent A.D."/>
        </authorList>
    </citation>
    <scope>NUCLEOTIDE SEQUENCE</scope>
</reference>